<feature type="compositionally biased region" description="Polar residues" evidence="1">
    <location>
        <begin position="34"/>
        <end position="47"/>
    </location>
</feature>
<organism evidence="2 3">
    <name type="scientific">Novosphingobium album</name>
    <name type="common">ex Liu et al. 2023</name>
    <dbReference type="NCBI Taxonomy" id="3031130"/>
    <lineage>
        <taxon>Bacteria</taxon>
        <taxon>Pseudomonadati</taxon>
        <taxon>Pseudomonadota</taxon>
        <taxon>Alphaproteobacteria</taxon>
        <taxon>Sphingomonadales</taxon>
        <taxon>Sphingomonadaceae</taxon>
        <taxon>Novosphingobium</taxon>
    </lineage>
</organism>
<feature type="region of interest" description="Disordered" evidence="1">
    <location>
        <begin position="1"/>
        <end position="48"/>
    </location>
</feature>
<dbReference type="EMBL" id="JARESE010000051">
    <property type="protein sequence ID" value="MDE8653170.1"/>
    <property type="molecule type" value="Genomic_DNA"/>
</dbReference>
<gene>
    <name evidence="2" type="ORF">PYV00_15825</name>
</gene>
<keyword evidence="3" id="KW-1185">Reference proteome</keyword>
<name>A0ABT5WT03_9SPHN</name>
<proteinExistence type="predicted"/>
<accession>A0ABT5WT03</accession>
<reference evidence="2 3" key="1">
    <citation type="submission" date="2023-03" db="EMBL/GenBank/DDBJ databases">
        <title>NovoSphingobium album sp. nov. isolated from polycyclic aromatic hydrocarbons- and heavy-metal polluted soil.</title>
        <authorList>
            <person name="Liu Z."/>
            <person name="Wang K."/>
        </authorList>
    </citation>
    <scope>NUCLEOTIDE SEQUENCE [LARGE SCALE GENOMIC DNA]</scope>
    <source>
        <strain evidence="2 3">H3SJ31-1</strain>
    </source>
</reference>
<protein>
    <submittedName>
        <fullName evidence="2">Uncharacterized protein</fullName>
    </submittedName>
</protein>
<dbReference type="Proteomes" id="UP001216253">
    <property type="component" value="Unassembled WGS sequence"/>
</dbReference>
<sequence>MPDSLHTLAPRCREREPSNPSGKSAVPHQAPHFSETNQRRLPSSTEPQLERAFTLEQVLARTSDIRIDEAEHGPAGARRFEYEPTYMLSGVKALHMEFDPV</sequence>
<evidence type="ECO:0000313" key="2">
    <source>
        <dbReference type="EMBL" id="MDE8653170.1"/>
    </source>
</evidence>
<dbReference type="RefSeq" id="WP_275229279.1">
    <property type="nucleotide sequence ID" value="NZ_JARESE010000051.1"/>
</dbReference>
<evidence type="ECO:0000256" key="1">
    <source>
        <dbReference type="SAM" id="MobiDB-lite"/>
    </source>
</evidence>
<evidence type="ECO:0000313" key="3">
    <source>
        <dbReference type="Proteomes" id="UP001216253"/>
    </source>
</evidence>
<comment type="caution">
    <text evidence="2">The sequence shown here is derived from an EMBL/GenBank/DDBJ whole genome shotgun (WGS) entry which is preliminary data.</text>
</comment>